<evidence type="ECO:0000256" key="2">
    <source>
        <dbReference type="ARBA" id="ARBA00008837"/>
    </source>
</evidence>
<dbReference type="Proteomes" id="UP000825729">
    <property type="component" value="Unassembled WGS sequence"/>
</dbReference>
<dbReference type="GO" id="GO:0033588">
    <property type="term" value="C:elongator holoenzyme complex"/>
    <property type="evidence" value="ECO:0007669"/>
    <property type="project" value="InterPro"/>
</dbReference>
<dbReference type="SUPFAM" id="SSF52540">
    <property type="entry name" value="P-loop containing nucleoside triphosphate hydrolases"/>
    <property type="match status" value="1"/>
</dbReference>
<dbReference type="PANTHER" id="PTHR16184">
    <property type="entry name" value="ELONGATOR COMPLEX PROTEIN 6"/>
    <property type="match status" value="1"/>
</dbReference>
<comment type="caution">
    <text evidence="3">The sequence shown here is derived from an EMBL/GenBank/DDBJ whole genome shotgun (WGS) entry which is preliminary data.</text>
</comment>
<dbReference type="InterPro" id="IPR018627">
    <property type="entry name" value="ELP6"/>
</dbReference>
<sequence length="252" mass="27724">MNNAVVNLLEEALGASNGRIILVEDCVEANGAFILHHIVKHVFATCNGEPGIVLFVALAQPFSHYERILRKLGCNLIAHMEKKKFVFFDMLKLDCPGVDGGTQKGGLVHLYQKIERAIQTVSPESKGIVTVVIDDISLLDVACHGSTAHVLDFLHYCQTLTSELDCSVVMLNHGDVYSSMADSRFNLHLEHLADILIKAEPLSTGVAADVHGQLTVINKGNTERGLAENKIRSFHFRVKENSVEYFFPGTLT</sequence>
<accession>A0AAV7F0S3</accession>
<name>A0AAV7F0S3_ARIFI</name>
<dbReference type="GO" id="GO:0002098">
    <property type="term" value="P:tRNA wobble uridine modification"/>
    <property type="evidence" value="ECO:0007669"/>
    <property type="project" value="InterPro"/>
</dbReference>
<comment type="similarity">
    <text evidence="2">Belongs to the ELP6 family.</text>
</comment>
<evidence type="ECO:0000256" key="1">
    <source>
        <dbReference type="ARBA" id="ARBA00005043"/>
    </source>
</evidence>
<dbReference type="Pfam" id="PF09807">
    <property type="entry name" value="ELP6"/>
    <property type="match status" value="1"/>
</dbReference>
<dbReference type="EMBL" id="JAINDJ010000003">
    <property type="protein sequence ID" value="KAG9453791.1"/>
    <property type="molecule type" value="Genomic_DNA"/>
</dbReference>
<dbReference type="InterPro" id="IPR027417">
    <property type="entry name" value="P-loop_NTPase"/>
</dbReference>
<dbReference type="Gene3D" id="3.40.50.300">
    <property type="entry name" value="P-loop containing nucleotide triphosphate hydrolases"/>
    <property type="match status" value="1"/>
</dbReference>
<protein>
    <recommendedName>
        <fullName evidence="5">Elongator complex protein 6</fullName>
    </recommendedName>
</protein>
<comment type="pathway">
    <text evidence="1">tRNA modification; 5-methoxycarbonylmethyl-2-thiouridine-tRNA biosynthesis.</text>
</comment>
<dbReference type="PANTHER" id="PTHR16184:SF6">
    <property type="entry name" value="ELONGATOR COMPLEX PROTEIN 6"/>
    <property type="match status" value="1"/>
</dbReference>
<gene>
    <name evidence="3" type="ORF">H6P81_006695</name>
</gene>
<proteinExistence type="inferred from homology"/>
<reference evidence="3 4" key="1">
    <citation type="submission" date="2021-07" db="EMBL/GenBank/DDBJ databases">
        <title>The Aristolochia fimbriata genome: insights into angiosperm evolution, floral development and chemical biosynthesis.</title>
        <authorList>
            <person name="Jiao Y."/>
        </authorList>
    </citation>
    <scope>NUCLEOTIDE SEQUENCE [LARGE SCALE GENOMIC DNA]</scope>
    <source>
        <strain evidence="3">IBCAS-2021</strain>
        <tissue evidence="3">Leaf</tissue>
    </source>
</reference>
<evidence type="ECO:0000313" key="4">
    <source>
        <dbReference type="Proteomes" id="UP000825729"/>
    </source>
</evidence>
<dbReference type="CDD" id="cd19495">
    <property type="entry name" value="Elp6"/>
    <property type="match status" value="1"/>
</dbReference>
<organism evidence="3 4">
    <name type="scientific">Aristolochia fimbriata</name>
    <name type="common">White veined hardy Dutchman's pipe vine</name>
    <dbReference type="NCBI Taxonomy" id="158543"/>
    <lineage>
        <taxon>Eukaryota</taxon>
        <taxon>Viridiplantae</taxon>
        <taxon>Streptophyta</taxon>
        <taxon>Embryophyta</taxon>
        <taxon>Tracheophyta</taxon>
        <taxon>Spermatophyta</taxon>
        <taxon>Magnoliopsida</taxon>
        <taxon>Magnoliidae</taxon>
        <taxon>Piperales</taxon>
        <taxon>Aristolochiaceae</taxon>
        <taxon>Aristolochia</taxon>
    </lineage>
</organism>
<evidence type="ECO:0008006" key="5">
    <source>
        <dbReference type="Google" id="ProtNLM"/>
    </source>
</evidence>
<keyword evidence="4" id="KW-1185">Reference proteome</keyword>
<evidence type="ECO:0000313" key="3">
    <source>
        <dbReference type="EMBL" id="KAG9453791.1"/>
    </source>
</evidence>
<dbReference type="AlphaFoldDB" id="A0AAV7F0S3"/>